<dbReference type="InParanoid" id="A0A316YVF2"/>
<protein>
    <submittedName>
        <fullName evidence="5">Succinyl-CoA synthetase-like protein</fullName>
    </submittedName>
</protein>
<dbReference type="EMBL" id="KZ819635">
    <property type="protein sequence ID" value="PWN91705.1"/>
    <property type="molecule type" value="Genomic_DNA"/>
</dbReference>
<reference evidence="5 6" key="1">
    <citation type="journal article" date="2018" name="Mol. Biol. Evol.">
        <title>Broad Genomic Sampling Reveals a Smut Pathogenic Ancestry of the Fungal Clade Ustilaginomycotina.</title>
        <authorList>
            <person name="Kijpornyongpan T."/>
            <person name="Mondo S.J."/>
            <person name="Barry K."/>
            <person name="Sandor L."/>
            <person name="Lee J."/>
            <person name="Lipzen A."/>
            <person name="Pangilinan J."/>
            <person name="LaButti K."/>
            <person name="Hainaut M."/>
            <person name="Henrissat B."/>
            <person name="Grigoriev I.V."/>
            <person name="Spatafora J.W."/>
            <person name="Aime M.C."/>
        </authorList>
    </citation>
    <scope>NUCLEOTIDE SEQUENCE [LARGE SCALE GENOMIC DNA]</scope>
    <source>
        <strain evidence="5 6">MCA 4198</strain>
    </source>
</reference>
<keyword evidence="6" id="KW-1185">Reference proteome</keyword>
<dbReference type="InterPro" id="IPR005810">
    <property type="entry name" value="CoA_lig_alpha"/>
</dbReference>
<dbReference type="Pfam" id="PF00549">
    <property type="entry name" value="Ligase_CoA"/>
    <property type="match status" value="1"/>
</dbReference>
<accession>A0A316YVF2</accession>
<dbReference type="AlphaFoldDB" id="A0A316YVF2"/>
<dbReference type="Pfam" id="PF02629">
    <property type="entry name" value="CoA_binding"/>
    <property type="match status" value="1"/>
</dbReference>
<evidence type="ECO:0000259" key="4">
    <source>
        <dbReference type="SMART" id="SM00881"/>
    </source>
</evidence>
<dbReference type="GO" id="GO:0000166">
    <property type="term" value="F:nucleotide binding"/>
    <property type="evidence" value="ECO:0007669"/>
    <property type="project" value="UniProtKB-KW"/>
</dbReference>
<evidence type="ECO:0000256" key="1">
    <source>
        <dbReference type="ARBA" id="ARBA00022598"/>
    </source>
</evidence>
<feature type="active site" description="Tele-phosphohistidine intermediate" evidence="3">
    <location>
        <position position="296"/>
    </location>
</feature>
<keyword evidence="2" id="KW-0547">Nucleotide-binding</keyword>
<proteinExistence type="predicted"/>
<dbReference type="InterPro" id="IPR036291">
    <property type="entry name" value="NAD(P)-bd_dom_sf"/>
</dbReference>
<evidence type="ECO:0000313" key="6">
    <source>
        <dbReference type="Proteomes" id="UP000245768"/>
    </source>
</evidence>
<dbReference type="PANTHER" id="PTHR11117">
    <property type="entry name" value="SUCCINYL-COA LIGASE SUBUNIT ALPHA"/>
    <property type="match status" value="1"/>
</dbReference>
<dbReference type="PRINTS" id="PR01798">
    <property type="entry name" value="SCOASYNTHASE"/>
</dbReference>
<dbReference type="SUPFAM" id="SSF51735">
    <property type="entry name" value="NAD(P)-binding Rossmann-fold domains"/>
    <property type="match status" value="1"/>
</dbReference>
<dbReference type="InterPro" id="IPR016102">
    <property type="entry name" value="Succinyl-CoA_synth-like"/>
</dbReference>
<dbReference type="RefSeq" id="XP_025378903.1">
    <property type="nucleotide sequence ID" value="XM_025524821.1"/>
</dbReference>
<evidence type="ECO:0000256" key="3">
    <source>
        <dbReference type="PIRSR" id="PIRSR001553-1"/>
    </source>
</evidence>
<dbReference type="SUPFAM" id="SSF52210">
    <property type="entry name" value="Succinyl-CoA synthetase domains"/>
    <property type="match status" value="1"/>
</dbReference>
<dbReference type="InterPro" id="IPR005811">
    <property type="entry name" value="SUCC_ACL_C"/>
</dbReference>
<dbReference type="GO" id="GO:0006099">
    <property type="term" value="P:tricarboxylic acid cycle"/>
    <property type="evidence" value="ECO:0007669"/>
    <property type="project" value="TreeGrafter"/>
</dbReference>
<name>A0A316YVF2_9BASI</name>
<dbReference type="GO" id="GO:0009361">
    <property type="term" value="C:succinate-CoA ligase complex (ADP-forming)"/>
    <property type="evidence" value="ECO:0007669"/>
    <property type="project" value="TreeGrafter"/>
</dbReference>
<feature type="domain" description="CoA-binding" evidence="4">
    <location>
        <begin position="45"/>
        <end position="145"/>
    </location>
</feature>
<dbReference type="STRING" id="215250.A0A316YVF2"/>
<dbReference type="GO" id="GO:0004775">
    <property type="term" value="F:succinate-CoA ligase (ADP-forming) activity"/>
    <property type="evidence" value="ECO:0007669"/>
    <property type="project" value="TreeGrafter"/>
</dbReference>
<evidence type="ECO:0000313" key="5">
    <source>
        <dbReference type="EMBL" id="PWN91705.1"/>
    </source>
</evidence>
<evidence type="ECO:0000256" key="2">
    <source>
        <dbReference type="ARBA" id="ARBA00022741"/>
    </source>
</evidence>
<dbReference type="InterPro" id="IPR003781">
    <property type="entry name" value="CoA-bd"/>
</dbReference>
<organism evidence="5 6">
    <name type="scientific">Acaromyces ingoldii</name>
    <dbReference type="NCBI Taxonomy" id="215250"/>
    <lineage>
        <taxon>Eukaryota</taxon>
        <taxon>Fungi</taxon>
        <taxon>Dikarya</taxon>
        <taxon>Basidiomycota</taxon>
        <taxon>Ustilaginomycotina</taxon>
        <taxon>Exobasidiomycetes</taxon>
        <taxon>Exobasidiales</taxon>
        <taxon>Cryptobasidiaceae</taxon>
        <taxon>Acaromyces</taxon>
    </lineage>
</organism>
<dbReference type="PANTHER" id="PTHR11117:SF2">
    <property type="entry name" value="SUCCINATE--COA LIGASE [ADP_GDP-FORMING] SUBUNIT ALPHA, MITOCHONDRIAL"/>
    <property type="match status" value="1"/>
</dbReference>
<dbReference type="Gene3D" id="3.40.50.720">
    <property type="entry name" value="NAD(P)-binding Rossmann-like Domain"/>
    <property type="match status" value="1"/>
</dbReference>
<sequence length="346" mass="35802">MAIGRRAPAFASTAVLQVRAGSGRALSTSAAAQQRTYRDTIPNLALGPSSRVLLLNATGRASTLHAKLSLSLGTNIVGGTSSKSTHPDAELAQKFPLFPDVRTAVRELGGVDAAAVFVPPSAAADAVLECIEEEIPTVVAVAEGIPTRDQMRVMAALHSQSKSRYLGANSPGYTNPRGARLGIAPVAAASPGCIGIAARSGTLSYEAMGATKDLGLGQSYCLGLGGDAYPGTRTDEALEFLLNDPTTKGIIIVGEVGGTMEEDVSDYLDSLPSPPSKPIVGFIAGLGVPEGRSYGHSGAIYHDGSAHSALQKRKRWMASGVRVTGTIGETAMAIKEEMDRLGIEYP</sequence>
<gene>
    <name evidence="5" type="ORF">FA10DRAFT_300294</name>
</gene>
<dbReference type="Proteomes" id="UP000245768">
    <property type="component" value="Unassembled WGS sequence"/>
</dbReference>
<dbReference type="Gene3D" id="3.40.50.261">
    <property type="entry name" value="Succinyl-CoA synthetase domains"/>
    <property type="match status" value="1"/>
</dbReference>
<dbReference type="GO" id="GO:0005739">
    <property type="term" value="C:mitochondrion"/>
    <property type="evidence" value="ECO:0007669"/>
    <property type="project" value="TreeGrafter"/>
</dbReference>
<keyword evidence="1" id="KW-0436">Ligase</keyword>
<dbReference type="PIRSF" id="PIRSF001553">
    <property type="entry name" value="SucCS_alpha"/>
    <property type="match status" value="1"/>
</dbReference>
<dbReference type="OrthoDB" id="1664372at2759"/>
<dbReference type="GeneID" id="37046737"/>
<dbReference type="GO" id="GO:0004776">
    <property type="term" value="F:succinate-CoA ligase (GDP-forming) activity"/>
    <property type="evidence" value="ECO:0007669"/>
    <property type="project" value="TreeGrafter"/>
</dbReference>
<dbReference type="SMART" id="SM00881">
    <property type="entry name" value="CoA_binding"/>
    <property type="match status" value="1"/>
</dbReference>